<accession>A0ABQ1W7S5</accession>
<dbReference type="SUPFAM" id="SSF55083">
    <property type="entry name" value="6-hydroxymethyl-7,8-dihydropterin pyrophosphokinase, HPPK"/>
    <property type="match status" value="1"/>
</dbReference>
<keyword evidence="4" id="KW-0808">Transferase</keyword>
<sequence length="161" mass="18774">MTIAYIGLGTNLGRRHDNLNTALDYLEKNEEIRITSMSNRYETAPIGNINQPNFINMVCSIETSLTAFELLESLMEIENELGRVREEKWGPRIIDLDILTFGKEKINHPDLIIPHPRLTERLFVLLPLLELDLVSFPYSYDELNRYIVDLNEQKVIRLEQE</sequence>
<dbReference type="NCBIfam" id="TIGR01498">
    <property type="entry name" value="folK"/>
    <property type="match status" value="1"/>
</dbReference>
<keyword evidence="5" id="KW-0547">Nucleotide-binding</keyword>
<evidence type="ECO:0000256" key="1">
    <source>
        <dbReference type="ARBA" id="ARBA00000198"/>
    </source>
</evidence>
<evidence type="ECO:0000259" key="9">
    <source>
        <dbReference type="PROSITE" id="PS00794"/>
    </source>
</evidence>
<name>A0ABQ1W7S5_9BACL</name>
<comment type="caution">
    <text evidence="10">The sequence shown here is derived from an EMBL/GenBank/DDBJ whole genome shotgun (WGS) entry which is preliminary data.</text>
</comment>
<dbReference type="RefSeq" id="WP_162944399.1">
    <property type="nucleotide sequence ID" value="NZ_KZ987724.1"/>
</dbReference>
<proteinExistence type="predicted"/>
<feature type="domain" description="7,8-dihydro-6-hydroxymethylpterin-pyrophosphokinase" evidence="9">
    <location>
        <begin position="88"/>
        <end position="99"/>
    </location>
</feature>
<evidence type="ECO:0000256" key="3">
    <source>
        <dbReference type="ARBA" id="ARBA00013253"/>
    </source>
</evidence>
<dbReference type="InterPro" id="IPR035907">
    <property type="entry name" value="Hppk_sf"/>
</dbReference>
<dbReference type="PANTHER" id="PTHR43071">
    <property type="entry name" value="2-AMINO-4-HYDROXY-6-HYDROXYMETHYLDIHYDROPTERIDINE PYROPHOSPHOKINASE"/>
    <property type="match status" value="1"/>
</dbReference>
<keyword evidence="6" id="KW-0418">Kinase</keyword>
<dbReference type="PROSITE" id="PS00794">
    <property type="entry name" value="HPPK"/>
    <property type="match status" value="1"/>
</dbReference>
<evidence type="ECO:0000256" key="2">
    <source>
        <dbReference type="ARBA" id="ARBA00005051"/>
    </source>
</evidence>
<dbReference type="CDD" id="cd00483">
    <property type="entry name" value="HPPK"/>
    <property type="match status" value="1"/>
</dbReference>
<dbReference type="Gene3D" id="3.30.70.560">
    <property type="entry name" value="7,8-Dihydro-6-hydroxymethylpterin-pyrophosphokinase HPPK"/>
    <property type="match status" value="1"/>
</dbReference>
<comment type="pathway">
    <text evidence="2">Cofactor biosynthesis; tetrahydrofolate biosynthesis; 2-amino-4-hydroxy-6-hydroxymethyl-7,8-dihydropteridine diphosphate from 7,8-dihydroneopterin triphosphate: step 4/4.</text>
</comment>
<dbReference type="Proteomes" id="UP000608420">
    <property type="component" value="Unassembled WGS sequence"/>
</dbReference>
<organism evidence="10 11">
    <name type="scientific">Paenibacillus aceti</name>
    <dbReference type="NCBI Taxonomy" id="1820010"/>
    <lineage>
        <taxon>Bacteria</taxon>
        <taxon>Bacillati</taxon>
        <taxon>Bacillota</taxon>
        <taxon>Bacilli</taxon>
        <taxon>Bacillales</taxon>
        <taxon>Paenibacillaceae</taxon>
        <taxon>Paenibacillus</taxon>
    </lineage>
</organism>
<evidence type="ECO:0000256" key="5">
    <source>
        <dbReference type="ARBA" id="ARBA00022741"/>
    </source>
</evidence>
<dbReference type="EMBL" id="BMIW01000051">
    <property type="protein sequence ID" value="GGG18129.1"/>
    <property type="molecule type" value="Genomic_DNA"/>
</dbReference>
<evidence type="ECO:0000256" key="8">
    <source>
        <dbReference type="ARBA" id="ARBA00022909"/>
    </source>
</evidence>
<evidence type="ECO:0000313" key="11">
    <source>
        <dbReference type="Proteomes" id="UP000608420"/>
    </source>
</evidence>
<evidence type="ECO:0000256" key="7">
    <source>
        <dbReference type="ARBA" id="ARBA00022840"/>
    </source>
</evidence>
<evidence type="ECO:0000256" key="4">
    <source>
        <dbReference type="ARBA" id="ARBA00022679"/>
    </source>
</evidence>
<dbReference type="EC" id="2.7.6.3" evidence="3"/>
<dbReference type="PANTHER" id="PTHR43071:SF1">
    <property type="entry name" value="2-AMINO-4-HYDROXY-6-HYDROXYMETHYLDIHYDROPTERIDINE PYROPHOSPHOKINASE"/>
    <property type="match status" value="1"/>
</dbReference>
<gene>
    <name evidence="10" type="primary">folK</name>
    <name evidence="10" type="ORF">GCM10010913_45330</name>
</gene>
<evidence type="ECO:0000256" key="6">
    <source>
        <dbReference type="ARBA" id="ARBA00022777"/>
    </source>
</evidence>
<evidence type="ECO:0000313" key="10">
    <source>
        <dbReference type="EMBL" id="GGG18129.1"/>
    </source>
</evidence>
<keyword evidence="11" id="KW-1185">Reference proteome</keyword>
<dbReference type="InterPro" id="IPR000550">
    <property type="entry name" value="Hppk"/>
</dbReference>
<keyword evidence="8" id="KW-0289">Folate biosynthesis</keyword>
<keyword evidence="7" id="KW-0067">ATP-binding</keyword>
<dbReference type="Pfam" id="PF01288">
    <property type="entry name" value="HPPK"/>
    <property type="match status" value="1"/>
</dbReference>
<protein>
    <recommendedName>
        <fullName evidence="3">2-amino-4-hydroxy-6-hydroxymethyldihydropteridine diphosphokinase</fullName>
        <ecNumber evidence="3">2.7.6.3</ecNumber>
    </recommendedName>
</protein>
<reference evidence="11" key="1">
    <citation type="journal article" date="2019" name="Int. J. Syst. Evol. Microbiol.">
        <title>The Global Catalogue of Microorganisms (GCM) 10K type strain sequencing project: providing services to taxonomists for standard genome sequencing and annotation.</title>
        <authorList>
            <consortium name="The Broad Institute Genomics Platform"/>
            <consortium name="The Broad Institute Genome Sequencing Center for Infectious Disease"/>
            <person name="Wu L."/>
            <person name="Ma J."/>
        </authorList>
    </citation>
    <scope>NUCLEOTIDE SEQUENCE [LARGE SCALE GENOMIC DNA]</scope>
    <source>
        <strain evidence="11">CGMCC 1.15420</strain>
    </source>
</reference>
<comment type="catalytic activity">
    <reaction evidence="1">
        <text>6-hydroxymethyl-7,8-dihydropterin + ATP = (7,8-dihydropterin-6-yl)methyl diphosphate + AMP + H(+)</text>
        <dbReference type="Rhea" id="RHEA:11412"/>
        <dbReference type="ChEBI" id="CHEBI:15378"/>
        <dbReference type="ChEBI" id="CHEBI:30616"/>
        <dbReference type="ChEBI" id="CHEBI:44841"/>
        <dbReference type="ChEBI" id="CHEBI:72950"/>
        <dbReference type="ChEBI" id="CHEBI:456215"/>
        <dbReference type="EC" id="2.7.6.3"/>
    </reaction>
</comment>